<dbReference type="InterPro" id="IPR020084">
    <property type="entry name" value="NUDIX_hydrolase_CS"/>
</dbReference>
<dbReference type="Gene3D" id="3.90.79.10">
    <property type="entry name" value="Nucleoside Triphosphate Pyrophosphohydrolase"/>
    <property type="match status" value="1"/>
</dbReference>
<organism evidence="3 4">
    <name type="scientific">Aspergillus fumigatus</name>
    <name type="common">Neosartorya fumigata</name>
    <dbReference type="NCBI Taxonomy" id="746128"/>
    <lineage>
        <taxon>Eukaryota</taxon>
        <taxon>Fungi</taxon>
        <taxon>Dikarya</taxon>
        <taxon>Ascomycota</taxon>
        <taxon>Pezizomycotina</taxon>
        <taxon>Eurotiomycetes</taxon>
        <taxon>Eurotiomycetidae</taxon>
        <taxon>Eurotiales</taxon>
        <taxon>Aspergillaceae</taxon>
        <taxon>Aspergillus</taxon>
        <taxon>Aspergillus subgen. Fumigati</taxon>
    </lineage>
</organism>
<dbReference type="PROSITE" id="PS51462">
    <property type="entry name" value="NUDIX"/>
    <property type="match status" value="1"/>
</dbReference>
<evidence type="ECO:0000313" key="4">
    <source>
        <dbReference type="Proteomes" id="UP000813423"/>
    </source>
</evidence>
<dbReference type="AlphaFoldDB" id="A0A9P8SWX8"/>
<dbReference type="SUPFAM" id="SSF55811">
    <property type="entry name" value="Nudix"/>
    <property type="match status" value="1"/>
</dbReference>
<dbReference type="PROSITE" id="PS00893">
    <property type="entry name" value="NUDIX_BOX"/>
    <property type="match status" value="1"/>
</dbReference>
<dbReference type="PANTHER" id="PTHR13622">
    <property type="entry name" value="THIAMIN PYROPHOSPHOKINASE"/>
    <property type="match status" value="1"/>
</dbReference>
<accession>A0A9P8SWX8</accession>
<name>A0A9P8SWX8_ASPFM</name>
<feature type="domain" description="Nudix hydrolase" evidence="2">
    <location>
        <begin position="155"/>
        <end position="303"/>
    </location>
</feature>
<proteinExistence type="predicted"/>
<evidence type="ECO:0000259" key="2">
    <source>
        <dbReference type="PROSITE" id="PS51462"/>
    </source>
</evidence>
<dbReference type="FunFam" id="3.90.79.10:FF:000019">
    <property type="entry name" value="Thiamin pyrophosphokinase, putative"/>
    <property type="match status" value="1"/>
</dbReference>
<dbReference type="Pfam" id="PF00293">
    <property type="entry name" value="NUDIX"/>
    <property type="match status" value="1"/>
</dbReference>
<dbReference type="CDD" id="cd03676">
    <property type="entry name" value="NUDIX_Tnr3_like"/>
    <property type="match status" value="1"/>
</dbReference>
<comment type="caution">
    <text evidence="3">The sequence shown here is derived from an EMBL/GenBank/DDBJ whole genome shotgun (WGS) entry which is preliminary data.</text>
</comment>
<evidence type="ECO:0000313" key="3">
    <source>
        <dbReference type="EMBL" id="KAH1909888.1"/>
    </source>
</evidence>
<sequence length="343" mass="38380">MSSQVNTPTGNNKPTTMKKTILEIVKDCDNFPYNQPGETAAYEQQISKLWKFFLPNDRRPHGYLVESVVERMPWTEDFHVLPAPHKEIHLLPQDHAREQETWTERCERSLDALIALARARGVFPRLGKPRDERFPIIGAQFPVSIERSAISLFGIVGRGVHMTVYTRTKSGLKIWVPQRNPNKSTYPGMLDNAVAGGVAAGERPMDCLIREAEEEAGMEESMVRKAHAVGTVTWFNISDDRAGGEPGLMNPGLLYVYDLEVGPEVVLNPVDEEDVCAFHLMDVREVLDAMAEGKFKPASASVMVDFLVRHGLITAEDDDDYPEIVSRLHRLLPFATSPTAGRT</sequence>
<dbReference type="PANTHER" id="PTHR13622:SF11">
    <property type="entry name" value="THIAMIN PYROPHOSPHOKINASE"/>
    <property type="match status" value="1"/>
</dbReference>
<evidence type="ECO:0000256" key="1">
    <source>
        <dbReference type="ARBA" id="ARBA00022801"/>
    </source>
</evidence>
<dbReference type="GO" id="GO:0044715">
    <property type="term" value="F:8-oxo-dGDP phosphatase activity"/>
    <property type="evidence" value="ECO:0007669"/>
    <property type="project" value="UniProtKB-ARBA"/>
</dbReference>
<dbReference type="InterPro" id="IPR000086">
    <property type="entry name" value="NUDIX_hydrolase_dom"/>
</dbReference>
<reference evidence="3" key="1">
    <citation type="submission" date="2021-08" db="EMBL/GenBank/DDBJ databases">
        <title>Global Aspergillus fumigatus from environmental and clinical sources.</title>
        <authorList>
            <person name="Barber A."/>
            <person name="Sae-Ong T."/>
        </authorList>
    </citation>
    <scope>NUCLEOTIDE SEQUENCE</scope>
    <source>
        <strain evidence="3">NRZ-2016-071</strain>
    </source>
</reference>
<gene>
    <name evidence="3" type="ORF">KXV57_000303</name>
</gene>
<protein>
    <recommendedName>
        <fullName evidence="2">Nudix hydrolase domain-containing protein</fullName>
    </recommendedName>
</protein>
<dbReference type="InterPro" id="IPR015797">
    <property type="entry name" value="NUDIX_hydrolase-like_dom_sf"/>
</dbReference>
<dbReference type="Proteomes" id="UP000813423">
    <property type="component" value="Unassembled WGS sequence"/>
</dbReference>
<keyword evidence="1" id="KW-0378">Hydrolase</keyword>
<dbReference type="EMBL" id="JAIBSC010000010">
    <property type="protein sequence ID" value="KAH1909888.1"/>
    <property type="molecule type" value="Genomic_DNA"/>
</dbReference>